<dbReference type="InterPro" id="IPR027443">
    <property type="entry name" value="IPNS-like_sf"/>
</dbReference>
<comment type="caution">
    <text evidence="8">The sequence shown here is derived from an EMBL/GenBank/DDBJ whole genome shotgun (WGS) entry which is preliminary data.</text>
</comment>
<evidence type="ECO:0000259" key="7">
    <source>
        <dbReference type="PROSITE" id="PS51471"/>
    </source>
</evidence>
<organism evidence="8 9">
    <name type="scientific">Pyrus ussuriensis x Pyrus communis</name>
    <dbReference type="NCBI Taxonomy" id="2448454"/>
    <lineage>
        <taxon>Eukaryota</taxon>
        <taxon>Viridiplantae</taxon>
        <taxon>Streptophyta</taxon>
        <taxon>Embryophyta</taxon>
        <taxon>Tracheophyta</taxon>
        <taxon>Spermatophyta</taxon>
        <taxon>Magnoliopsida</taxon>
        <taxon>eudicotyledons</taxon>
        <taxon>Gunneridae</taxon>
        <taxon>Pentapetalae</taxon>
        <taxon>rosids</taxon>
        <taxon>fabids</taxon>
        <taxon>Rosales</taxon>
        <taxon>Rosaceae</taxon>
        <taxon>Amygdaloideae</taxon>
        <taxon>Maleae</taxon>
        <taxon>Pyrus</taxon>
    </lineage>
</organism>
<dbReference type="InterPro" id="IPR026992">
    <property type="entry name" value="DIOX_N"/>
</dbReference>
<dbReference type="InterPro" id="IPR050295">
    <property type="entry name" value="Plant_2OG-oxidoreductases"/>
</dbReference>
<reference evidence="8 9" key="3">
    <citation type="submission" date="2019-11" db="EMBL/GenBank/DDBJ databases">
        <title>A de novo genome assembly of a pear dwarfing rootstock.</title>
        <authorList>
            <person name="Wang F."/>
            <person name="Wang J."/>
            <person name="Li S."/>
            <person name="Zhang Y."/>
            <person name="Fang M."/>
            <person name="Ma L."/>
            <person name="Zhao Y."/>
            <person name="Jiang S."/>
        </authorList>
    </citation>
    <scope>NUCLEOTIDE SEQUENCE [LARGE SCALE GENOMIC DNA]</scope>
    <source>
        <strain evidence="8">S2</strain>
        <tissue evidence="8">Leaf</tissue>
    </source>
</reference>
<dbReference type="Gene3D" id="2.60.120.330">
    <property type="entry name" value="B-lactam Antibiotic, Isopenicillin N Synthase, Chain"/>
    <property type="match status" value="1"/>
</dbReference>
<keyword evidence="9" id="KW-1185">Reference proteome</keyword>
<reference evidence="8 9" key="1">
    <citation type="submission" date="2019-09" db="EMBL/GenBank/DDBJ databases">
        <authorList>
            <person name="Ou C."/>
        </authorList>
    </citation>
    <scope>NUCLEOTIDE SEQUENCE [LARGE SCALE GENOMIC DNA]</scope>
    <source>
        <strain evidence="8">S2</strain>
        <tissue evidence="8">Leaf</tissue>
    </source>
</reference>
<evidence type="ECO:0000256" key="2">
    <source>
        <dbReference type="ARBA" id="ARBA00022723"/>
    </source>
</evidence>
<dbReference type="AlphaFoldDB" id="A0A5N5FVQ1"/>
<dbReference type="FunFam" id="2.60.120.330:FF:000001">
    <property type="entry name" value="Protein SRG1"/>
    <property type="match status" value="1"/>
</dbReference>
<dbReference type="Pfam" id="PF14226">
    <property type="entry name" value="DIOX_N"/>
    <property type="match status" value="1"/>
</dbReference>
<dbReference type="GO" id="GO:0016491">
    <property type="term" value="F:oxidoreductase activity"/>
    <property type="evidence" value="ECO:0007669"/>
    <property type="project" value="UniProtKB-KW"/>
</dbReference>
<reference evidence="9" key="2">
    <citation type="submission" date="2019-10" db="EMBL/GenBank/DDBJ databases">
        <title>A de novo genome assembly of a pear dwarfing rootstock.</title>
        <authorList>
            <person name="Wang F."/>
            <person name="Wang J."/>
            <person name="Li S."/>
            <person name="Zhang Y."/>
            <person name="Fang M."/>
            <person name="Ma L."/>
            <person name="Zhao Y."/>
            <person name="Jiang S."/>
        </authorList>
    </citation>
    <scope>NUCLEOTIDE SEQUENCE [LARGE SCALE GENOMIC DNA]</scope>
</reference>
<dbReference type="Proteomes" id="UP000327157">
    <property type="component" value="Chromosome 11"/>
</dbReference>
<keyword evidence="3" id="KW-0847">Vitamin C</keyword>
<dbReference type="InterPro" id="IPR005123">
    <property type="entry name" value="Oxoglu/Fe-dep_dioxygenase_dom"/>
</dbReference>
<dbReference type="GO" id="GO:0046872">
    <property type="term" value="F:metal ion binding"/>
    <property type="evidence" value="ECO:0007669"/>
    <property type="project" value="UniProtKB-KW"/>
</dbReference>
<proteinExistence type="inferred from homology"/>
<dbReference type="Pfam" id="PF03171">
    <property type="entry name" value="2OG-FeII_Oxy"/>
    <property type="match status" value="1"/>
</dbReference>
<evidence type="ECO:0000256" key="4">
    <source>
        <dbReference type="ARBA" id="ARBA00023002"/>
    </source>
</evidence>
<dbReference type="GO" id="GO:0031418">
    <property type="term" value="F:L-ascorbic acid binding"/>
    <property type="evidence" value="ECO:0007669"/>
    <property type="project" value="UniProtKB-KW"/>
</dbReference>
<dbReference type="PANTHER" id="PTHR47991">
    <property type="entry name" value="OXOGLUTARATE/IRON-DEPENDENT DIOXYGENASE"/>
    <property type="match status" value="1"/>
</dbReference>
<gene>
    <name evidence="8" type="ORF">D8674_005157</name>
</gene>
<dbReference type="InterPro" id="IPR044861">
    <property type="entry name" value="IPNS-like_FE2OG_OXY"/>
</dbReference>
<evidence type="ECO:0000313" key="8">
    <source>
        <dbReference type="EMBL" id="KAB2605440.1"/>
    </source>
</evidence>
<feature type="domain" description="Fe2OG dioxygenase" evidence="7">
    <location>
        <begin position="217"/>
        <end position="317"/>
    </location>
</feature>
<keyword evidence="2 6" id="KW-0479">Metal-binding</keyword>
<sequence>MDKKASAGKSLYGGSLHVPSVQEFVKKPILTIPARYLQPHGQDGNQEHEMIINSDHHAPQIPSIDMQKLLSQESTDSEAELARLHFACKEWGFFQMVNHGVSSSVLEKMKTETQEFFNLPMEEKKKFSQQPGDIEGFGQAFVVSEDQKLDWSDIFFLTTLPVQLRKPHLLPKLPSPFRETLETYSSELKNLAMAILSQMEKALQMEAKEVTNIFEGGLQAVRVNYYPPCPQPGKVLGLTPHSDGGALTILLQVNEMDGLQVKKDGIWVPVKPLPDAFIVNIGDVLEIITNGTYRSIEHRATVNSEKERLSIATFYNPRVDGEIGPASSLITEQTPATFKRLGVEEYFKIFFERKLHGKSCLDELRIK</sequence>
<dbReference type="SUPFAM" id="SSF51197">
    <property type="entry name" value="Clavaminate synthase-like"/>
    <property type="match status" value="1"/>
</dbReference>
<keyword evidence="5 6" id="KW-0408">Iron</keyword>
<evidence type="ECO:0000313" key="9">
    <source>
        <dbReference type="Proteomes" id="UP000327157"/>
    </source>
</evidence>
<evidence type="ECO:0000256" key="3">
    <source>
        <dbReference type="ARBA" id="ARBA00022896"/>
    </source>
</evidence>
<name>A0A5N5FVQ1_9ROSA</name>
<comment type="similarity">
    <text evidence="1 6">Belongs to the iron/ascorbate-dependent oxidoreductase family.</text>
</comment>
<keyword evidence="4 6" id="KW-0560">Oxidoreductase</keyword>
<dbReference type="EMBL" id="SMOL01000559">
    <property type="protein sequence ID" value="KAB2605440.1"/>
    <property type="molecule type" value="Genomic_DNA"/>
</dbReference>
<evidence type="ECO:0000256" key="5">
    <source>
        <dbReference type="ARBA" id="ARBA00023004"/>
    </source>
</evidence>
<evidence type="ECO:0000256" key="1">
    <source>
        <dbReference type="ARBA" id="ARBA00008056"/>
    </source>
</evidence>
<dbReference type="PROSITE" id="PS51471">
    <property type="entry name" value="FE2OG_OXY"/>
    <property type="match status" value="1"/>
</dbReference>
<dbReference type="OrthoDB" id="288590at2759"/>
<protein>
    <submittedName>
        <fullName evidence="8">Protein SRG1-like</fullName>
    </submittedName>
</protein>
<accession>A0A5N5FVQ1</accession>
<evidence type="ECO:0000256" key="6">
    <source>
        <dbReference type="RuleBase" id="RU003682"/>
    </source>
</evidence>